<feature type="region of interest" description="Disordered" evidence="1">
    <location>
        <begin position="174"/>
        <end position="275"/>
    </location>
</feature>
<feature type="compositionally biased region" description="Low complexity" evidence="1">
    <location>
        <begin position="239"/>
        <end position="251"/>
    </location>
</feature>
<feature type="compositionally biased region" description="Acidic residues" evidence="1">
    <location>
        <begin position="266"/>
        <end position="275"/>
    </location>
</feature>
<name>A0A5C3L132_COPMA</name>
<evidence type="ECO:0000256" key="2">
    <source>
        <dbReference type="SAM" id="SignalP"/>
    </source>
</evidence>
<feature type="chain" id="PRO_5022793541" evidence="2">
    <location>
        <begin position="25"/>
        <end position="275"/>
    </location>
</feature>
<evidence type="ECO:0000256" key="1">
    <source>
        <dbReference type="SAM" id="MobiDB-lite"/>
    </source>
</evidence>
<dbReference type="AlphaFoldDB" id="A0A5C3L132"/>
<keyword evidence="4" id="KW-1185">Reference proteome</keyword>
<accession>A0A5C3L132</accession>
<dbReference type="EMBL" id="ML210172">
    <property type="protein sequence ID" value="TFK26654.1"/>
    <property type="molecule type" value="Genomic_DNA"/>
</dbReference>
<protein>
    <submittedName>
        <fullName evidence="3">Uncharacterized protein</fullName>
    </submittedName>
</protein>
<feature type="region of interest" description="Disordered" evidence="1">
    <location>
        <begin position="20"/>
        <end position="45"/>
    </location>
</feature>
<sequence length="275" mass="27486">MKIPTSSSILLATLAISSSSTSLAAPTPNGDGSNDGSMTVSQSNSHIRTVYMESDDGGDTRMAERAMEDGKLKPRTGVNVIDVLVGLPLVGPMAKALLLKEMKDCPPPDGPSSQSFEEVSPDELARLQGVVDTVSSALSGVLPISAPVPVPTGIVGGVASMAPATPIQSAIAGVADSEGDDNSGNQPSQSASASGDIPAPSGEAGAASENDPSQGDSSFLISPTTTVADAEQADATMDPSDAPSPTATPTVPAGPPNTPAMPENPEGPDQDQEAK</sequence>
<feature type="compositionally biased region" description="Polar residues" evidence="1">
    <location>
        <begin position="30"/>
        <end position="45"/>
    </location>
</feature>
<gene>
    <name evidence="3" type="ORF">FA15DRAFT_667126</name>
</gene>
<proteinExistence type="predicted"/>
<reference evidence="3 4" key="1">
    <citation type="journal article" date="2019" name="Nat. Ecol. Evol.">
        <title>Megaphylogeny resolves global patterns of mushroom evolution.</title>
        <authorList>
            <person name="Varga T."/>
            <person name="Krizsan K."/>
            <person name="Foldi C."/>
            <person name="Dima B."/>
            <person name="Sanchez-Garcia M."/>
            <person name="Sanchez-Ramirez S."/>
            <person name="Szollosi G.J."/>
            <person name="Szarkandi J.G."/>
            <person name="Papp V."/>
            <person name="Albert L."/>
            <person name="Andreopoulos W."/>
            <person name="Angelini C."/>
            <person name="Antonin V."/>
            <person name="Barry K.W."/>
            <person name="Bougher N.L."/>
            <person name="Buchanan P."/>
            <person name="Buyck B."/>
            <person name="Bense V."/>
            <person name="Catcheside P."/>
            <person name="Chovatia M."/>
            <person name="Cooper J."/>
            <person name="Damon W."/>
            <person name="Desjardin D."/>
            <person name="Finy P."/>
            <person name="Geml J."/>
            <person name="Haridas S."/>
            <person name="Hughes K."/>
            <person name="Justo A."/>
            <person name="Karasinski D."/>
            <person name="Kautmanova I."/>
            <person name="Kiss B."/>
            <person name="Kocsube S."/>
            <person name="Kotiranta H."/>
            <person name="LaButti K.M."/>
            <person name="Lechner B.E."/>
            <person name="Liimatainen K."/>
            <person name="Lipzen A."/>
            <person name="Lukacs Z."/>
            <person name="Mihaltcheva S."/>
            <person name="Morgado L.N."/>
            <person name="Niskanen T."/>
            <person name="Noordeloos M.E."/>
            <person name="Ohm R.A."/>
            <person name="Ortiz-Santana B."/>
            <person name="Ovrebo C."/>
            <person name="Racz N."/>
            <person name="Riley R."/>
            <person name="Savchenko A."/>
            <person name="Shiryaev A."/>
            <person name="Soop K."/>
            <person name="Spirin V."/>
            <person name="Szebenyi C."/>
            <person name="Tomsovsky M."/>
            <person name="Tulloss R.E."/>
            <person name="Uehling J."/>
            <person name="Grigoriev I.V."/>
            <person name="Vagvolgyi C."/>
            <person name="Papp T."/>
            <person name="Martin F.M."/>
            <person name="Miettinen O."/>
            <person name="Hibbett D.S."/>
            <person name="Nagy L.G."/>
        </authorList>
    </citation>
    <scope>NUCLEOTIDE SEQUENCE [LARGE SCALE GENOMIC DNA]</scope>
    <source>
        <strain evidence="3 4">CBS 121175</strain>
    </source>
</reference>
<feature type="signal peptide" evidence="2">
    <location>
        <begin position="1"/>
        <end position="24"/>
    </location>
</feature>
<feature type="compositionally biased region" description="Polar residues" evidence="1">
    <location>
        <begin position="182"/>
        <end position="193"/>
    </location>
</feature>
<evidence type="ECO:0000313" key="4">
    <source>
        <dbReference type="Proteomes" id="UP000307440"/>
    </source>
</evidence>
<feature type="compositionally biased region" description="Polar residues" evidence="1">
    <location>
        <begin position="210"/>
        <end position="227"/>
    </location>
</feature>
<keyword evidence="2" id="KW-0732">Signal</keyword>
<organism evidence="3 4">
    <name type="scientific">Coprinopsis marcescibilis</name>
    <name type="common">Agaric fungus</name>
    <name type="synonym">Psathyrella marcescibilis</name>
    <dbReference type="NCBI Taxonomy" id="230819"/>
    <lineage>
        <taxon>Eukaryota</taxon>
        <taxon>Fungi</taxon>
        <taxon>Dikarya</taxon>
        <taxon>Basidiomycota</taxon>
        <taxon>Agaricomycotina</taxon>
        <taxon>Agaricomycetes</taxon>
        <taxon>Agaricomycetidae</taxon>
        <taxon>Agaricales</taxon>
        <taxon>Agaricineae</taxon>
        <taxon>Psathyrellaceae</taxon>
        <taxon>Coprinopsis</taxon>
    </lineage>
</organism>
<evidence type="ECO:0000313" key="3">
    <source>
        <dbReference type="EMBL" id="TFK26654.1"/>
    </source>
</evidence>
<dbReference type="Proteomes" id="UP000307440">
    <property type="component" value="Unassembled WGS sequence"/>
</dbReference>
<dbReference type="OrthoDB" id="3067858at2759"/>
<dbReference type="STRING" id="230819.A0A5C3L132"/>